<keyword evidence="13" id="KW-0511">Multifunctional enzyme</keyword>
<dbReference type="Gene3D" id="3.20.190.10">
    <property type="entry name" value="MutM-like, N-terminal"/>
    <property type="match status" value="1"/>
</dbReference>
<dbReference type="SUPFAM" id="SSF81624">
    <property type="entry name" value="N-terminal domain of MutM-like DNA repair proteins"/>
    <property type="match status" value="1"/>
</dbReference>
<keyword evidence="14 19" id="KW-0326">Glycosidase</keyword>
<dbReference type="InterPro" id="IPR020629">
    <property type="entry name" value="FPG_Glyclase"/>
</dbReference>
<dbReference type="AlphaFoldDB" id="A0A448ZYQ6"/>
<dbReference type="SMART" id="SM01232">
    <property type="entry name" value="H2TH"/>
    <property type="match status" value="1"/>
</dbReference>
<keyword evidence="11" id="KW-0234">DNA repair</keyword>
<dbReference type="InterPro" id="IPR015886">
    <property type="entry name" value="H2TH_FPG"/>
</dbReference>
<keyword evidence="10" id="KW-0238">DNA-binding</keyword>
<organism evidence="19">
    <name type="scientific">Metamycoplasma salivarium</name>
    <name type="common">Mycoplasma salivarium</name>
    <dbReference type="NCBI Taxonomy" id="2124"/>
    <lineage>
        <taxon>Bacteria</taxon>
        <taxon>Bacillati</taxon>
        <taxon>Mycoplasmatota</taxon>
        <taxon>Mycoplasmoidales</taxon>
        <taxon>Metamycoplasmataceae</taxon>
        <taxon>Metamycoplasma</taxon>
    </lineage>
</organism>
<dbReference type="InterPro" id="IPR010663">
    <property type="entry name" value="Znf_FPG/IleRS"/>
</dbReference>
<dbReference type="GO" id="GO:0000703">
    <property type="term" value="F:oxidized pyrimidine nucleobase lesion DNA N-glycosylase activity"/>
    <property type="evidence" value="ECO:0007669"/>
    <property type="project" value="TreeGrafter"/>
</dbReference>
<dbReference type="GO" id="GO:0003690">
    <property type="term" value="F:double-stranded DNA binding"/>
    <property type="evidence" value="ECO:0007669"/>
    <property type="project" value="UniProtKB-ARBA"/>
</dbReference>
<evidence type="ECO:0000256" key="1">
    <source>
        <dbReference type="ARBA" id="ARBA00001947"/>
    </source>
</evidence>
<dbReference type="EMBL" id="LR214939">
    <property type="protein sequence ID" value="VEU56401.1"/>
    <property type="molecule type" value="Genomic_DNA"/>
</dbReference>
<comment type="subunit">
    <text evidence="3">Monomer.</text>
</comment>
<dbReference type="InterPro" id="IPR035937">
    <property type="entry name" value="FPG_N"/>
</dbReference>
<gene>
    <name evidence="19" type="primary">mutM</name>
    <name evidence="19" type="ORF">NCTC10113_01310</name>
</gene>
<comment type="catalytic activity">
    <reaction evidence="15">
        <text>2'-deoxyribonucleotide-(2'-deoxyribose 5'-phosphate)-2'-deoxyribonucleotide-DNA = a 3'-end 2'-deoxyribonucleotide-(2,3-dehydro-2,3-deoxyribose 5'-phosphate)-DNA + a 5'-end 5'-phospho-2'-deoxyribonucleoside-DNA + H(+)</text>
        <dbReference type="Rhea" id="RHEA:66592"/>
        <dbReference type="Rhea" id="RHEA-COMP:13180"/>
        <dbReference type="Rhea" id="RHEA-COMP:16897"/>
        <dbReference type="Rhea" id="RHEA-COMP:17067"/>
        <dbReference type="ChEBI" id="CHEBI:15378"/>
        <dbReference type="ChEBI" id="CHEBI:136412"/>
        <dbReference type="ChEBI" id="CHEBI:157695"/>
        <dbReference type="ChEBI" id="CHEBI:167181"/>
        <dbReference type="EC" id="4.2.99.18"/>
    </reaction>
</comment>
<name>A0A448ZYQ6_METSV</name>
<evidence type="ECO:0000256" key="16">
    <source>
        <dbReference type="PROSITE-ProRule" id="PRU00391"/>
    </source>
</evidence>
<dbReference type="PROSITE" id="PS01242">
    <property type="entry name" value="ZF_FPG_1"/>
    <property type="match status" value="1"/>
</dbReference>
<evidence type="ECO:0000256" key="12">
    <source>
        <dbReference type="ARBA" id="ARBA00023239"/>
    </source>
</evidence>
<evidence type="ECO:0000256" key="13">
    <source>
        <dbReference type="ARBA" id="ARBA00023268"/>
    </source>
</evidence>
<dbReference type="FunFam" id="1.10.8.50:FF:000003">
    <property type="entry name" value="Formamidopyrimidine-DNA glycosylase"/>
    <property type="match status" value="1"/>
</dbReference>
<dbReference type="InterPro" id="IPR015887">
    <property type="entry name" value="DNA_glyclase_Znf_dom_DNA_BS"/>
</dbReference>
<evidence type="ECO:0000256" key="10">
    <source>
        <dbReference type="ARBA" id="ARBA00023125"/>
    </source>
</evidence>
<dbReference type="PANTHER" id="PTHR42697:SF1">
    <property type="entry name" value="ENDONUCLEASE 8"/>
    <property type="match status" value="1"/>
</dbReference>
<evidence type="ECO:0000256" key="15">
    <source>
        <dbReference type="ARBA" id="ARBA00044632"/>
    </source>
</evidence>
<dbReference type="EC" id="4.2.99.18" evidence="4"/>
<reference evidence="19" key="1">
    <citation type="submission" date="2019-01" db="EMBL/GenBank/DDBJ databases">
        <authorList>
            <consortium name="Pathogen Informatics"/>
        </authorList>
    </citation>
    <scope>NUCLEOTIDE SEQUENCE [LARGE SCALE GENOMIC DNA]</scope>
    <source>
        <strain evidence="19">NCTC10113</strain>
    </source>
</reference>
<evidence type="ECO:0000256" key="3">
    <source>
        <dbReference type="ARBA" id="ARBA00011245"/>
    </source>
</evidence>
<evidence type="ECO:0000256" key="9">
    <source>
        <dbReference type="ARBA" id="ARBA00022833"/>
    </source>
</evidence>
<evidence type="ECO:0000256" key="11">
    <source>
        <dbReference type="ARBA" id="ARBA00023204"/>
    </source>
</evidence>
<feature type="domain" description="FPG-type" evidence="17">
    <location>
        <begin position="238"/>
        <end position="272"/>
    </location>
</feature>
<keyword evidence="7 16" id="KW-0863">Zinc-finger</keyword>
<dbReference type="PANTHER" id="PTHR42697">
    <property type="entry name" value="ENDONUCLEASE 8"/>
    <property type="match status" value="1"/>
</dbReference>
<keyword evidence="19" id="KW-0614">Plasmid</keyword>
<keyword evidence="9" id="KW-0862">Zinc</keyword>
<evidence type="ECO:0000256" key="6">
    <source>
        <dbReference type="ARBA" id="ARBA00022763"/>
    </source>
</evidence>
<dbReference type="GO" id="GO:0003684">
    <property type="term" value="F:damaged DNA binding"/>
    <property type="evidence" value="ECO:0007669"/>
    <property type="project" value="InterPro"/>
</dbReference>
<evidence type="ECO:0000256" key="2">
    <source>
        <dbReference type="ARBA" id="ARBA00009409"/>
    </source>
</evidence>
<evidence type="ECO:0000256" key="8">
    <source>
        <dbReference type="ARBA" id="ARBA00022801"/>
    </source>
</evidence>
<dbReference type="NCBIfam" id="TIGR00577">
    <property type="entry name" value="fpg"/>
    <property type="match status" value="1"/>
</dbReference>
<evidence type="ECO:0000313" key="19">
    <source>
        <dbReference type="EMBL" id="VEU56401.1"/>
    </source>
</evidence>
<dbReference type="SUPFAM" id="SSF46946">
    <property type="entry name" value="S13-like H2TH domain"/>
    <property type="match status" value="1"/>
</dbReference>
<evidence type="ECO:0000259" key="18">
    <source>
        <dbReference type="PROSITE" id="PS51068"/>
    </source>
</evidence>
<comment type="similarity">
    <text evidence="2">Belongs to the FPG family.</text>
</comment>
<dbReference type="SMART" id="SM00898">
    <property type="entry name" value="Fapy_DNA_glyco"/>
    <property type="match status" value="1"/>
</dbReference>
<comment type="cofactor">
    <cofactor evidence="1">
        <name>Zn(2+)</name>
        <dbReference type="ChEBI" id="CHEBI:29105"/>
    </cofactor>
</comment>
<dbReference type="NCBIfam" id="NF002211">
    <property type="entry name" value="PRK01103.1"/>
    <property type="match status" value="1"/>
</dbReference>
<dbReference type="GO" id="GO:0008270">
    <property type="term" value="F:zinc ion binding"/>
    <property type="evidence" value="ECO:0007669"/>
    <property type="project" value="UniProtKB-KW"/>
</dbReference>
<proteinExistence type="inferred from homology"/>
<dbReference type="PROSITE" id="PS51066">
    <property type="entry name" value="ZF_FPG_2"/>
    <property type="match status" value="1"/>
</dbReference>
<geneLocation type="plasmid" evidence="19">
    <name>2</name>
</geneLocation>
<sequence length="275" mass="31798">MPELPEVKVVVSKLNEYVTNKTIKDIIIYKEKLFKEFDPSFFIRNLIGKTIKSITQRGKLIIFNLSDNTYLYSHLRMEGKYSIVNDGKISIRNLVVRFIFIDNTELDYHDSRLFGTFHIRCDLTKSLPQPYVNIALEPKDVDPKDVFNKFQKSKTAIKTKLLDQSIMSGIGNIYADEILFKTKINPLMPSNKLSLEQVKLILNAAIEILDKSYKNGGTTIHSFKSLNNVIGSYQDYLMIHNDKIKYCKICKTPIKKIFVNKRGTYFCPTCQKESK</sequence>
<evidence type="ECO:0000256" key="7">
    <source>
        <dbReference type="ARBA" id="ARBA00022771"/>
    </source>
</evidence>
<keyword evidence="8 19" id="KW-0378">Hydrolase</keyword>
<dbReference type="GO" id="GO:0140078">
    <property type="term" value="F:class I DNA-(apurinic or apyrimidinic site) endonuclease activity"/>
    <property type="evidence" value="ECO:0007669"/>
    <property type="project" value="UniProtKB-EC"/>
</dbReference>
<dbReference type="InterPro" id="IPR012319">
    <property type="entry name" value="FPG_cat"/>
</dbReference>
<dbReference type="Gene3D" id="1.10.8.50">
    <property type="match status" value="1"/>
</dbReference>
<dbReference type="Pfam" id="PF06831">
    <property type="entry name" value="H2TH"/>
    <property type="match status" value="1"/>
</dbReference>
<dbReference type="Pfam" id="PF06827">
    <property type="entry name" value="zf-FPG_IleRS"/>
    <property type="match status" value="1"/>
</dbReference>
<dbReference type="GO" id="GO:0008534">
    <property type="term" value="F:oxidized purine nucleobase lesion DNA N-glycosylase activity"/>
    <property type="evidence" value="ECO:0007669"/>
    <property type="project" value="InterPro"/>
</dbReference>
<dbReference type="RefSeq" id="WP_024544337.1">
    <property type="nucleotide sequence ID" value="NZ_LR214938.2"/>
</dbReference>
<dbReference type="SUPFAM" id="SSF57716">
    <property type="entry name" value="Glucocorticoid receptor-like (DNA-binding domain)"/>
    <property type="match status" value="1"/>
</dbReference>
<evidence type="ECO:0000256" key="5">
    <source>
        <dbReference type="ARBA" id="ARBA00022723"/>
    </source>
</evidence>
<dbReference type="CDD" id="cd08966">
    <property type="entry name" value="EcFpg-like_N"/>
    <property type="match status" value="1"/>
</dbReference>
<dbReference type="Pfam" id="PF01149">
    <property type="entry name" value="Fapy_DNA_glyco"/>
    <property type="match status" value="1"/>
</dbReference>
<evidence type="ECO:0000256" key="4">
    <source>
        <dbReference type="ARBA" id="ARBA00012720"/>
    </source>
</evidence>
<protein>
    <recommendedName>
        <fullName evidence="4">DNA-(apurinic or apyrimidinic site) lyase</fullName>
        <ecNumber evidence="4">4.2.99.18</ecNumber>
    </recommendedName>
</protein>
<accession>A0A448ZYQ6</accession>
<evidence type="ECO:0000259" key="17">
    <source>
        <dbReference type="PROSITE" id="PS51066"/>
    </source>
</evidence>
<dbReference type="InterPro" id="IPR010979">
    <property type="entry name" value="Ribosomal_uS13-like_H2TH"/>
</dbReference>
<feature type="domain" description="Formamidopyrimidine-DNA glycosylase catalytic" evidence="18">
    <location>
        <begin position="2"/>
        <end position="115"/>
    </location>
</feature>
<keyword evidence="12" id="KW-0456">Lyase</keyword>
<dbReference type="InterPro" id="IPR000214">
    <property type="entry name" value="Znf_DNA_glyclase/AP_lyase"/>
</dbReference>
<keyword evidence="6" id="KW-0227">DNA damage</keyword>
<keyword evidence="5" id="KW-0479">Metal-binding</keyword>
<dbReference type="GO" id="GO:0006284">
    <property type="term" value="P:base-excision repair"/>
    <property type="evidence" value="ECO:0007669"/>
    <property type="project" value="InterPro"/>
</dbReference>
<dbReference type="PROSITE" id="PS51068">
    <property type="entry name" value="FPG_CAT"/>
    <property type="match status" value="1"/>
</dbReference>
<evidence type="ECO:0000256" key="14">
    <source>
        <dbReference type="ARBA" id="ARBA00023295"/>
    </source>
</evidence>